<dbReference type="EMBL" id="BAAFJT010000018">
    <property type="protein sequence ID" value="GAB0197783.1"/>
    <property type="molecule type" value="Genomic_DNA"/>
</dbReference>
<sequence>MEEMFLQNPGAVPSPKVSFGKRAAAKLGIRLPQAPLRCLVVAATTSLDLIYRRKKWFPTVFCSRIK</sequence>
<comment type="caution">
    <text evidence="1">The sequence shown here is derived from an EMBL/GenBank/DDBJ whole genome shotgun (WGS) entry which is preliminary data.</text>
</comment>
<protein>
    <submittedName>
        <fullName evidence="1">Uncharacterized protein</fullName>
    </submittedName>
</protein>
<evidence type="ECO:0000313" key="1">
    <source>
        <dbReference type="EMBL" id="GAB0197783.1"/>
    </source>
</evidence>
<gene>
    <name evidence="1" type="ORF">GRJ2_002243700</name>
</gene>
<name>A0ABC9XJC5_GRUJA</name>
<evidence type="ECO:0000313" key="2">
    <source>
        <dbReference type="Proteomes" id="UP001623348"/>
    </source>
</evidence>
<keyword evidence="2" id="KW-1185">Reference proteome</keyword>
<accession>A0ABC9XJC5</accession>
<dbReference type="Proteomes" id="UP001623348">
    <property type="component" value="Unassembled WGS sequence"/>
</dbReference>
<organism evidence="1 2">
    <name type="scientific">Grus japonensis</name>
    <name type="common">Japanese crane</name>
    <name type="synonym">Red-crowned crane</name>
    <dbReference type="NCBI Taxonomy" id="30415"/>
    <lineage>
        <taxon>Eukaryota</taxon>
        <taxon>Metazoa</taxon>
        <taxon>Chordata</taxon>
        <taxon>Craniata</taxon>
        <taxon>Vertebrata</taxon>
        <taxon>Euteleostomi</taxon>
        <taxon>Archelosauria</taxon>
        <taxon>Archosauria</taxon>
        <taxon>Dinosauria</taxon>
        <taxon>Saurischia</taxon>
        <taxon>Theropoda</taxon>
        <taxon>Coelurosauria</taxon>
        <taxon>Aves</taxon>
        <taxon>Neognathae</taxon>
        <taxon>Neoaves</taxon>
        <taxon>Gruiformes</taxon>
        <taxon>Gruidae</taxon>
        <taxon>Grus</taxon>
    </lineage>
</organism>
<proteinExistence type="predicted"/>
<dbReference type="AlphaFoldDB" id="A0ABC9XJC5"/>
<reference evidence="1 2" key="1">
    <citation type="submission" date="2024-06" db="EMBL/GenBank/DDBJ databases">
        <title>The draft genome of Grus japonensis, version 3.</title>
        <authorList>
            <person name="Nabeshima K."/>
            <person name="Suzuki S."/>
            <person name="Onuma M."/>
        </authorList>
    </citation>
    <scope>NUCLEOTIDE SEQUENCE [LARGE SCALE GENOMIC DNA]</scope>
    <source>
        <strain evidence="1 2">451A</strain>
    </source>
</reference>